<dbReference type="InterPro" id="IPR021102">
    <property type="entry name" value="PNGase_A"/>
</dbReference>
<dbReference type="AlphaFoldDB" id="A0AAW1IGU6"/>
<feature type="signal peptide" evidence="1">
    <location>
        <begin position="1"/>
        <end position="21"/>
    </location>
</feature>
<dbReference type="PANTHER" id="PTHR31104">
    <property type="entry name" value="PEPTIDE-N4-(N-ACETYL-BETA-GLUCOSAMINYL)ASPARAGINE AMIDASE A PROTEIN"/>
    <property type="match status" value="1"/>
</dbReference>
<feature type="domain" description="Peptide N-acetyl-beta-D-glucosaminyl asparaginase amidase A N-terminal" evidence="2">
    <location>
        <begin position="66"/>
        <end position="468"/>
    </location>
</feature>
<keyword evidence="1" id="KW-0732">Signal</keyword>
<protein>
    <recommendedName>
        <fullName evidence="2">Peptide N-acetyl-beta-D-glucosaminyl asparaginase amidase A N-terminal domain-containing protein</fullName>
    </recommendedName>
</protein>
<reference evidence="3" key="1">
    <citation type="submission" date="2024-03" db="EMBL/GenBank/DDBJ databases">
        <title>WGS assembly of Saponaria officinalis var. Norfolk2.</title>
        <authorList>
            <person name="Jenkins J."/>
            <person name="Shu S."/>
            <person name="Grimwood J."/>
            <person name="Barry K."/>
            <person name="Goodstein D."/>
            <person name="Schmutz J."/>
            <person name="Leebens-Mack J."/>
            <person name="Osbourn A."/>
        </authorList>
    </citation>
    <scope>NUCLEOTIDE SEQUENCE [LARGE SCALE GENOMIC DNA]</scope>
    <source>
        <strain evidence="3">JIC</strain>
    </source>
</reference>
<name>A0AAW1IGU6_SAPOF</name>
<feature type="chain" id="PRO_5043900995" description="Peptide N-acetyl-beta-D-glucosaminyl asparaginase amidase A N-terminal domain-containing protein" evidence="1">
    <location>
        <begin position="22"/>
        <end position="682"/>
    </location>
</feature>
<evidence type="ECO:0000259" key="2">
    <source>
        <dbReference type="Pfam" id="PF12222"/>
    </source>
</evidence>
<dbReference type="Pfam" id="PF25156">
    <property type="entry name" value="PNGase_A_C"/>
    <property type="match status" value="1"/>
</dbReference>
<dbReference type="InterPro" id="IPR056948">
    <property type="entry name" value="PNGaseA_N"/>
</dbReference>
<accession>A0AAW1IGU6</accession>
<sequence>MNFFIFSLFFTSLTFLPKSTPLPHRFPPRATFDLYPRATNDHHNPPRKPPQPIEFFQVTRPIQHPPTTQCTHRILTHDFAYTYGREPVRVPYAPPSHCQTTEISTIILEWSATCQGRQFDRIFGVWLGGVDLLRSCTAEPTPGGIFWKVRKDISRYKSILMMNNQTLEIYLGNLIDKTYTGIYHVNLTIYYFPFKNFDQNNGNFAQNNQFIDQNNNKNGEFVDQNGNVAQNNEFVDQNNNKNGEFVVQNGNFAQNNEFIDQNDKKVGNFVKNGEYVDQNGGSSEMYRKWADKILPISRNLPLKDGLWFEIENSTDIESKEVVIPKNVYRAVLEVYVSFHENDEFWYTNFPNEYVSANNLTGIVEGNGPFREVLVSLDGDLVGAISPFTVVFTGGINPLLWRPITAIGSFDLPSYDIEITPFLGKLLDGKAHRVGFSVTNALNVWYVDANLHLWLDKKSSVTKGRLIENRVEKKSESRLNFKGLNGKFFTGASRLITSTGWVESSYGNITTSSVQSFTFENDMVLGKDGDLQTVNQTIEYNTSVSMSNVSPLYMIGFHRTFPLFLYTDEVDSGNHSYTYQSNVTLGFNEEKIVAVGTELSSTSLKNFQKADGDMWVKNNLVQGGLGSTRQIYEYDEGNCGNCYFRNVSSYNYTIVYDHERKSCKSGSRDYVARLDDPGILLRE</sequence>
<evidence type="ECO:0000313" key="4">
    <source>
        <dbReference type="Proteomes" id="UP001443914"/>
    </source>
</evidence>
<dbReference type="Proteomes" id="UP001443914">
    <property type="component" value="Unassembled WGS sequence"/>
</dbReference>
<gene>
    <name evidence="3" type="ORF">RND81_09G011000</name>
</gene>
<dbReference type="Pfam" id="PF12222">
    <property type="entry name" value="PNGaseA"/>
    <property type="match status" value="1"/>
</dbReference>
<proteinExistence type="predicted"/>
<evidence type="ECO:0000256" key="1">
    <source>
        <dbReference type="SAM" id="SignalP"/>
    </source>
</evidence>
<evidence type="ECO:0000313" key="3">
    <source>
        <dbReference type="EMBL" id="KAK9688787.1"/>
    </source>
</evidence>
<keyword evidence="4" id="KW-1185">Reference proteome</keyword>
<dbReference type="EMBL" id="JBDFQZ010000009">
    <property type="protein sequence ID" value="KAK9688787.1"/>
    <property type="molecule type" value="Genomic_DNA"/>
</dbReference>
<comment type="caution">
    <text evidence="3">The sequence shown here is derived from an EMBL/GenBank/DDBJ whole genome shotgun (WGS) entry which is preliminary data.</text>
</comment>
<organism evidence="3 4">
    <name type="scientific">Saponaria officinalis</name>
    <name type="common">Common soapwort</name>
    <name type="synonym">Lychnis saponaria</name>
    <dbReference type="NCBI Taxonomy" id="3572"/>
    <lineage>
        <taxon>Eukaryota</taxon>
        <taxon>Viridiplantae</taxon>
        <taxon>Streptophyta</taxon>
        <taxon>Embryophyta</taxon>
        <taxon>Tracheophyta</taxon>
        <taxon>Spermatophyta</taxon>
        <taxon>Magnoliopsida</taxon>
        <taxon>eudicotyledons</taxon>
        <taxon>Gunneridae</taxon>
        <taxon>Pentapetalae</taxon>
        <taxon>Caryophyllales</taxon>
        <taxon>Caryophyllaceae</taxon>
        <taxon>Caryophylleae</taxon>
        <taxon>Saponaria</taxon>
    </lineage>
</organism>